<dbReference type="SUPFAM" id="SSF51905">
    <property type="entry name" value="FAD/NAD(P)-binding domain"/>
    <property type="match status" value="1"/>
</dbReference>
<dbReference type="Pfam" id="PF13738">
    <property type="entry name" value="Pyr_redox_3"/>
    <property type="match status" value="1"/>
</dbReference>
<reference evidence="9 10" key="1">
    <citation type="submission" date="2015-01" db="EMBL/GenBank/DDBJ databases">
        <title>The Genome Sequence of Fonsecaea pedrosoi CBS 271.37.</title>
        <authorList>
            <consortium name="The Broad Institute Genomics Platform"/>
            <person name="Cuomo C."/>
            <person name="de Hoog S."/>
            <person name="Gorbushina A."/>
            <person name="Stielow B."/>
            <person name="Teixiera M."/>
            <person name="Abouelleil A."/>
            <person name="Chapman S.B."/>
            <person name="Priest M."/>
            <person name="Young S.K."/>
            <person name="Wortman J."/>
            <person name="Nusbaum C."/>
            <person name="Birren B."/>
        </authorList>
    </citation>
    <scope>NUCLEOTIDE SEQUENCE [LARGE SCALE GENOMIC DNA]</scope>
    <source>
        <strain evidence="9 10">CBS 271.37</strain>
    </source>
</reference>
<protein>
    <recommendedName>
        <fullName evidence="11">FAD/NAD(P)-binding domain-containing protein</fullName>
    </recommendedName>
</protein>
<keyword evidence="3" id="KW-0285">Flavoprotein</keyword>
<organism evidence="9 10">
    <name type="scientific">Fonsecaea pedrosoi CBS 271.37</name>
    <dbReference type="NCBI Taxonomy" id="1442368"/>
    <lineage>
        <taxon>Eukaryota</taxon>
        <taxon>Fungi</taxon>
        <taxon>Dikarya</taxon>
        <taxon>Ascomycota</taxon>
        <taxon>Pezizomycotina</taxon>
        <taxon>Eurotiomycetes</taxon>
        <taxon>Chaetothyriomycetidae</taxon>
        <taxon>Chaetothyriales</taxon>
        <taxon>Herpotrichiellaceae</taxon>
        <taxon>Fonsecaea</taxon>
    </lineage>
</organism>
<dbReference type="AlphaFoldDB" id="A0A0D2GVN0"/>
<keyword evidence="5" id="KW-0521">NADP</keyword>
<gene>
    <name evidence="9" type="ORF">Z517_11165</name>
</gene>
<dbReference type="InterPro" id="IPR036188">
    <property type="entry name" value="FAD/NAD-bd_sf"/>
</dbReference>
<dbReference type="InterPro" id="IPR050775">
    <property type="entry name" value="FAD-binding_Monooxygenases"/>
</dbReference>
<dbReference type="VEuPathDB" id="FungiDB:Z517_11165"/>
<dbReference type="PANTHER" id="PTHR43098:SF4">
    <property type="entry name" value="BLR3857 PROTEIN"/>
    <property type="match status" value="1"/>
</dbReference>
<evidence type="ECO:0000256" key="8">
    <source>
        <dbReference type="SAM" id="MobiDB-lite"/>
    </source>
</evidence>
<dbReference type="Proteomes" id="UP000053029">
    <property type="component" value="Unassembled WGS sequence"/>
</dbReference>
<dbReference type="Gene3D" id="3.50.50.60">
    <property type="entry name" value="FAD/NAD(P)-binding domain"/>
    <property type="match status" value="2"/>
</dbReference>
<evidence type="ECO:0000256" key="5">
    <source>
        <dbReference type="ARBA" id="ARBA00022857"/>
    </source>
</evidence>
<evidence type="ECO:0000313" key="10">
    <source>
        <dbReference type="Proteomes" id="UP000053029"/>
    </source>
</evidence>
<keyword evidence="7" id="KW-0503">Monooxygenase</keyword>
<evidence type="ECO:0000256" key="1">
    <source>
        <dbReference type="ARBA" id="ARBA00001974"/>
    </source>
</evidence>
<keyword evidence="10" id="KW-1185">Reference proteome</keyword>
<proteinExistence type="inferred from homology"/>
<keyword evidence="4" id="KW-0274">FAD</keyword>
<evidence type="ECO:0000256" key="6">
    <source>
        <dbReference type="ARBA" id="ARBA00023002"/>
    </source>
</evidence>
<evidence type="ECO:0000256" key="2">
    <source>
        <dbReference type="ARBA" id="ARBA00010139"/>
    </source>
</evidence>
<name>A0A0D2GVN0_9EURO</name>
<keyword evidence="6" id="KW-0560">Oxidoreductase</keyword>
<comment type="cofactor">
    <cofactor evidence="1">
        <name>FAD</name>
        <dbReference type="ChEBI" id="CHEBI:57692"/>
    </cofactor>
</comment>
<dbReference type="OrthoDB" id="66881at2759"/>
<dbReference type="EMBL" id="KN846975">
    <property type="protein sequence ID" value="KIW76419.1"/>
    <property type="molecule type" value="Genomic_DNA"/>
</dbReference>
<sequence length="629" mass="71494">MAVAVQQSVNPQSAAALEHRSLTEPEKVELDFEALRRKYQEERDKRLQNGGINQYTIIQPASKAAEKFLDDPYVQPGFTRDPIQLDTDVIIIGGGFGGLMCAVRLLEQGVTNFRIIEKGGDFGGTWYWNRYPGAQCDIEAYVYMPLLEETNYVPSEKYTHASELLDHAHRIGAHYGLYDKTIFQTETVKLQWNEATTRWDVETNRADIISTRFIIPAAGPLHRPKLPGVPGIDSFKGHFFHSSRWDYDYTGGHNRGDLSKLADKRVGIIGTGATAVQIVPHVGAAAKQLYVFQRTPSSIDVRNNRPTDTEWARSLPKGWHQARMDNFDTVIAGGYVEEDLVADGWTDILRNLWPRKSDSESATVDPAQIAAKMQLADYRKMESIRARVDSIVEDRQTAEALKPWYNQMCKRPCFHDQYLQTFNRPNVKLVDTKGKGIDKITPEGVMANGIVYEIDCLIYATGFELATDWAQRTGMEIYGRDGITTTEKWKDGFQTFHGWTSRGFPNCFFVNSVQAAVSPNFLHATAEQARHFAYVVRRACERNVRTLEPTAEAENAWVQLCVELAEPRRKFLEDCTPGYYNNEGDFDDLKTRRNVIYGGGSPAFFELTRKWRADDRFEGLEVTYLEEEK</sequence>
<dbReference type="PRINTS" id="PR00411">
    <property type="entry name" value="PNDRDTASEI"/>
</dbReference>
<dbReference type="GeneID" id="25310655"/>
<feature type="region of interest" description="Disordered" evidence="8">
    <location>
        <begin position="1"/>
        <end position="20"/>
    </location>
</feature>
<dbReference type="FunFam" id="3.50.50.60:FF:000341">
    <property type="entry name" value="Baeyer-Villiger monooxygenase"/>
    <property type="match status" value="1"/>
</dbReference>
<dbReference type="HOGENOM" id="CLU_006937_8_2_1"/>
<evidence type="ECO:0000256" key="4">
    <source>
        <dbReference type="ARBA" id="ARBA00022827"/>
    </source>
</evidence>
<comment type="similarity">
    <text evidence="2">Belongs to the FAD-binding monooxygenase family.</text>
</comment>
<evidence type="ECO:0000256" key="3">
    <source>
        <dbReference type="ARBA" id="ARBA00022630"/>
    </source>
</evidence>
<evidence type="ECO:0000256" key="7">
    <source>
        <dbReference type="ARBA" id="ARBA00023033"/>
    </source>
</evidence>
<accession>A0A0D2GVN0</accession>
<evidence type="ECO:0000313" key="9">
    <source>
        <dbReference type="EMBL" id="KIW76419.1"/>
    </source>
</evidence>
<feature type="compositionally biased region" description="Polar residues" evidence="8">
    <location>
        <begin position="1"/>
        <end position="13"/>
    </location>
</feature>
<dbReference type="GO" id="GO:0004497">
    <property type="term" value="F:monooxygenase activity"/>
    <property type="evidence" value="ECO:0007669"/>
    <property type="project" value="UniProtKB-KW"/>
</dbReference>
<evidence type="ECO:0008006" key="11">
    <source>
        <dbReference type="Google" id="ProtNLM"/>
    </source>
</evidence>
<dbReference type="RefSeq" id="XP_013280227.1">
    <property type="nucleotide sequence ID" value="XM_013424773.1"/>
</dbReference>
<dbReference type="PANTHER" id="PTHR43098">
    <property type="entry name" value="L-ORNITHINE N(5)-MONOOXYGENASE-RELATED"/>
    <property type="match status" value="1"/>
</dbReference>